<feature type="compositionally biased region" description="Low complexity" evidence="1">
    <location>
        <begin position="54"/>
        <end position="66"/>
    </location>
</feature>
<feature type="region of interest" description="Disordered" evidence="1">
    <location>
        <begin position="38"/>
        <end position="181"/>
    </location>
</feature>
<sequence length="181" mass="19718">MKGLLKGLRYISQIFDNEKEPEIQIGHPTDVKHVAHIGWDAPSASSPSWLNEFKTTSEPSASATKSSAKKEMKKSLGAQLDSPTRRSGSKTKQSRDNHSLTGSVGSPARDSSSSTKPRGHKNSLPDSPTHDLSNRSRRHQNSNLGSDSPSQDLPPKSKQSRRRKSRDSSDGGSTRSSRSSR</sequence>
<dbReference type="PROSITE" id="PS50108">
    <property type="entry name" value="CRIB"/>
    <property type="match status" value="1"/>
</dbReference>
<dbReference type="Pfam" id="PF00786">
    <property type="entry name" value="PBD"/>
    <property type="match status" value="1"/>
</dbReference>
<dbReference type="PANTHER" id="PTHR46325:SF40">
    <property type="entry name" value="CRIB DOMAIN-CONTAINING PROTEIN"/>
    <property type="match status" value="1"/>
</dbReference>
<feature type="domain" description="CRIB" evidence="2">
    <location>
        <begin position="25"/>
        <end position="38"/>
    </location>
</feature>
<feature type="compositionally biased region" description="Polar residues" evidence="1">
    <location>
        <begin position="99"/>
        <end position="116"/>
    </location>
</feature>
<dbReference type="PANTHER" id="PTHR46325">
    <property type="entry name" value="CRIB DOMAIN-CONTAINING PROTEIN RIC8"/>
    <property type="match status" value="1"/>
</dbReference>
<feature type="compositionally biased region" description="Polar residues" evidence="1">
    <location>
        <begin position="141"/>
        <end position="151"/>
    </location>
</feature>
<reference evidence="3" key="1">
    <citation type="submission" date="2019-08" db="EMBL/GenBank/DDBJ databases">
        <title>Reference gene set and small RNA set construction with multiple tissues from Davidia involucrata Baill.</title>
        <authorList>
            <person name="Yang H."/>
            <person name="Zhou C."/>
            <person name="Li G."/>
            <person name="Wang J."/>
            <person name="Gao P."/>
            <person name="Wang M."/>
            <person name="Wang R."/>
            <person name="Zhao Y."/>
        </authorList>
    </citation>
    <scope>NUCLEOTIDE SEQUENCE</scope>
    <source>
        <tissue evidence="3">Mixed with DoveR01_LX</tissue>
    </source>
</reference>
<gene>
    <name evidence="3" type="ORF">Din_035158</name>
</gene>
<dbReference type="Gene3D" id="3.90.810.10">
    <property type="entry name" value="CRIB domain"/>
    <property type="match status" value="1"/>
</dbReference>
<evidence type="ECO:0000313" key="3">
    <source>
        <dbReference type="EMBL" id="MPA65717.1"/>
    </source>
</evidence>
<dbReference type="InterPro" id="IPR000095">
    <property type="entry name" value="CRIB_dom"/>
</dbReference>
<feature type="compositionally biased region" description="Low complexity" evidence="1">
    <location>
        <begin position="170"/>
        <end position="181"/>
    </location>
</feature>
<name>A0A5B7BA01_DAVIN</name>
<protein>
    <submittedName>
        <fullName evidence="3">Putative CRIB domain-containing protein RIC7-like isoform X1</fullName>
    </submittedName>
</protein>
<proteinExistence type="predicted"/>
<dbReference type="InterPro" id="IPR036936">
    <property type="entry name" value="CRIB_dom_sf"/>
</dbReference>
<accession>A0A5B7BA01</accession>
<dbReference type="CDD" id="cd00132">
    <property type="entry name" value="CRIB"/>
    <property type="match status" value="1"/>
</dbReference>
<dbReference type="SMART" id="SM00285">
    <property type="entry name" value="PBD"/>
    <property type="match status" value="1"/>
</dbReference>
<dbReference type="EMBL" id="GHES01035158">
    <property type="protein sequence ID" value="MPA65717.1"/>
    <property type="molecule type" value="Transcribed_RNA"/>
</dbReference>
<evidence type="ECO:0000256" key="1">
    <source>
        <dbReference type="SAM" id="MobiDB-lite"/>
    </source>
</evidence>
<dbReference type="AlphaFoldDB" id="A0A5B7BA01"/>
<organism evidence="3">
    <name type="scientific">Davidia involucrata</name>
    <name type="common">Dove tree</name>
    <dbReference type="NCBI Taxonomy" id="16924"/>
    <lineage>
        <taxon>Eukaryota</taxon>
        <taxon>Viridiplantae</taxon>
        <taxon>Streptophyta</taxon>
        <taxon>Embryophyta</taxon>
        <taxon>Tracheophyta</taxon>
        <taxon>Spermatophyta</taxon>
        <taxon>Magnoliopsida</taxon>
        <taxon>eudicotyledons</taxon>
        <taxon>Gunneridae</taxon>
        <taxon>Pentapetalae</taxon>
        <taxon>asterids</taxon>
        <taxon>Cornales</taxon>
        <taxon>Nyssaceae</taxon>
        <taxon>Davidia</taxon>
    </lineage>
</organism>
<evidence type="ECO:0000259" key="2">
    <source>
        <dbReference type="PROSITE" id="PS50108"/>
    </source>
</evidence>